<evidence type="ECO:0000313" key="4">
    <source>
        <dbReference type="EMBL" id="TKW19006.1"/>
    </source>
</evidence>
<dbReference type="Gene3D" id="3.40.50.300">
    <property type="entry name" value="P-loop containing nucleotide triphosphate hydrolases"/>
    <property type="match status" value="1"/>
</dbReference>
<name>A0A4V6Y8G2_SETVI</name>
<dbReference type="EMBL" id="CM016556">
    <property type="protein sequence ID" value="TKW19006.1"/>
    <property type="molecule type" value="Genomic_DNA"/>
</dbReference>
<proteinExistence type="inferred from homology"/>
<keyword evidence="1" id="KW-0808">Transferase</keyword>
<dbReference type="InterPro" id="IPR000863">
    <property type="entry name" value="Sulfotransferase_dom"/>
</dbReference>
<protein>
    <recommendedName>
        <fullName evidence="1">Sulfotransferase</fullName>
        <ecNumber evidence="1">2.8.2.-</ecNumber>
    </recommendedName>
</protein>
<dbReference type="AlphaFoldDB" id="A0A4V6Y8G2"/>
<gene>
    <name evidence="4" type="ORF">SEVIR_5G477600v2</name>
</gene>
<dbReference type="OMA" id="IFMETTA"/>
<feature type="domain" description="Sulfotransferase" evidence="3">
    <location>
        <begin position="60"/>
        <end position="101"/>
    </location>
</feature>
<dbReference type="Proteomes" id="UP000298652">
    <property type="component" value="Chromosome 5"/>
</dbReference>
<sequence>MAQRVEGSATNSHGTDDPLSKLPTREGWAQPLVLYKNYRLRPRFAATTMHLRNTFEPHHDDIVLATNPKCGTTWIKALAFAITNRSRYEFGNHPLLFRHPQEVVGSNPTNRARAYFA</sequence>
<dbReference type="InterPro" id="IPR027417">
    <property type="entry name" value="P-loop_NTPase"/>
</dbReference>
<dbReference type="SUPFAM" id="SSF52540">
    <property type="entry name" value="P-loop containing nucleoside triphosphate hydrolases"/>
    <property type="match status" value="1"/>
</dbReference>
<keyword evidence="5" id="KW-1185">Reference proteome</keyword>
<dbReference type="GO" id="GO:0008146">
    <property type="term" value="F:sulfotransferase activity"/>
    <property type="evidence" value="ECO:0007669"/>
    <property type="project" value="InterPro"/>
</dbReference>
<accession>A0A4V6Y8G2</accession>
<dbReference type="EC" id="2.8.2.-" evidence="1"/>
<reference evidence="4" key="1">
    <citation type="submission" date="2019-03" db="EMBL/GenBank/DDBJ databases">
        <title>WGS assembly of Setaria viridis.</title>
        <authorList>
            <person name="Huang P."/>
            <person name="Jenkins J."/>
            <person name="Grimwood J."/>
            <person name="Barry K."/>
            <person name="Healey A."/>
            <person name="Mamidi S."/>
            <person name="Sreedasyam A."/>
            <person name="Shu S."/>
            <person name="Feldman M."/>
            <person name="Wu J."/>
            <person name="Yu Y."/>
            <person name="Chen C."/>
            <person name="Johnson J."/>
            <person name="Rokhsar D."/>
            <person name="Baxter I."/>
            <person name="Schmutz J."/>
            <person name="Brutnell T."/>
            <person name="Kellogg E."/>
        </authorList>
    </citation>
    <scope>NUCLEOTIDE SEQUENCE [LARGE SCALE GENOMIC DNA]</scope>
</reference>
<evidence type="ECO:0000256" key="2">
    <source>
        <dbReference type="SAM" id="MobiDB-lite"/>
    </source>
</evidence>
<evidence type="ECO:0000259" key="3">
    <source>
        <dbReference type="Pfam" id="PF00685"/>
    </source>
</evidence>
<organism evidence="4 5">
    <name type="scientific">Setaria viridis</name>
    <name type="common">Green bristlegrass</name>
    <name type="synonym">Setaria italica subsp. viridis</name>
    <dbReference type="NCBI Taxonomy" id="4556"/>
    <lineage>
        <taxon>Eukaryota</taxon>
        <taxon>Viridiplantae</taxon>
        <taxon>Streptophyta</taxon>
        <taxon>Embryophyta</taxon>
        <taxon>Tracheophyta</taxon>
        <taxon>Spermatophyta</taxon>
        <taxon>Magnoliopsida</taxon>
        <taxon>Liliopsida</taxon>
        <taxon>Poales</taxon>
        <taxon>Poaceae</taxon>
        <taxon>PACMAD clade</taxon>
        <taxon>Panicoideae</taxon>
        <taxon>Panicodae</taxon>
        <taxon>Paniceae</taxon>
        <taxon>Cenchrinae</taxon>
        <taxon>Setaria</taxon>
    </lineage>
</organism>
<evidence type="ECO:0000313" key="5">
    <source>
        <dbReference type="Proteomes" id="UP000298652"/>
    </source>
</evidence>
<comment type="similarity">
    <text evidence="1">Belongs to the sulfotransferase 1 family.</text>
</comment>
<feature type="region of interest" description="Disordered" evidence="2">
    <location>
        <begin position="1"/>
        <end position="23"/>
    </location>
</feature>
<dbReference type="Gramene" id="TKW19006">
    <property type="protein sequence ID" value="TKW19006"/>
    <property type="gene ID" value="SEVIR_5G477600v2"/>
</dbReference>
<evidence type="ECO:0000256" key="1">
    <source>
        <dbReference type="RuleBase" id="RU361155"/>
    </source>
</evidence>
<dbReference type="Pfam" id="PF00685">
    <property type="entry name" value="Sulfotransfer_1"/>
    <property type="match status" value="1"/>
</dbReference>